<name>A0A177BAP0_9BILA</name>
<protein>
    <submittedName>
        <fullName evidence="2">Uncharacterized protein</fullName>
    </submittedName>
</protein>
<gene>
    <name evidence="2" type="ORF">A3Q56_00890</name>
</gene>
<organism evidence="2 3">
    <name type="scientific">Intoshia linei</name>
    <dbReference type="NCBI Taxonomy" id="1819745"/>
    <lineage>
        <taxon>Eukaryota</taxon>
        <taxon>Metazoa</taxon>
        <taxon>Spiralia</taxon>
        <taxon>Lophotrochozoa</taxon>
        <taxon>Mesozoa</taxon>
        <taxon>Orthonectida</taxon>
        <taxon>Rhopaluridae</taxon>
        <taxon>Intoshia</taxon>
    </lineage>
</organism>
<proteinExistence type="predicted"/>
<feature type="region of interest" description="Disordered" evidence="1">
    <location>
        <begin position="1"/>
        <end position="24"/>
    </location>
</feature>
<evidence type="ECO:0000313" key="2">
    <source>
        <dbReference type="EMBL" id="OAF71316.1"/>
    </source>
</evidence>
<evidence type="ECO:0000256" key="1">
    <source>
        <dbReference type="SAM" id="MobiDB-lite"/>
    </source>
</evidence>
<dbReference type="AlphaFoldDB" id="A0A177BAP0"/>
<comment type="caution">
    <text evidence="2">The sequence shown here is derived from an EMBL/GenBank/DDBJ whole genome shotgun (WGS) entry which is preliminary data.</text>
</comment>
<dbReference type="EMBL" id="LWCA01000062">
    <property type="protein sequence ID" value="OAF71316.1"/>
    <property type="molecule type" value="Genomic_DNA"/>
</dbReference>
<keyword evidence="3" id="KW-1185">Reference proteome</keyword>
<evidence type="ECO:0000313" key="3">
    <source>
        <dbReference type="Proteomes" id="UP000078046"/>
    </source>
</evidence>
<dbReference type="Proteomes" id="UP000078046">
    <property type="component" value="Unassembled WGS sequence"/>
</dbReference>
<feature type="compositionally biased region" description="Polar residues" evidence="1">
    <location>
        <begin position="9"/>
        <end position="23"/>
    </location>
</feature>
<accession>A0A177BAP0</accession>
<sequence length="76" mass="8991">MSNIDNRETVNPSTSPVNSNTYFQRYKDPELRSQQYLLENDTEGLFKSLTCSLMEDMPVNLRQYIIDWLQTRKLTV</sequence>
<reference evidence="2 3" key="1">
    <citation type="submission" date="2016-04" db="EMBL/GenBank/DDBJ databases">
        <title>The genome of Intoshia linei affirms orthonectids as highly simplified spiralians.</title>
        <authorList>
            <person name="Mikhailov K.V."/>
            <person name="Slusarev G.S."/>
            <person name="Nikitin M.A."/>
            <person name="Logacheva M.D."/>
            <person name="Penin A."/>
            <person name="Aleoshin V."/>
            <person name="Panchin Y.V."/>
        </authorList>
    </citation>
    <scope>NUCLEOTIDE SEQUENCE [LARGE SCALE GENOMIC DNA]</scope>
    <source>
        <strain evidence="2">Intl2013</strain>
        <tissue evidence="2">Whole animal</tissue>
    </source>
</reference>